<organism evidence="1 2">
    <name type="scientific">Flavobacterium croceum DSM 17960</name>
    <dbReference type="NCBI Taxonomy" id="1121886"/>
    <lineage>
        <taxon>Bacteria</taxon>
        <taxon>Pseudomonadati</taxon>
        <taxon>Bacteroidota</taxon>
        <taxon>Flavobacteriia</taxon>
        <taxon>Flavobacteriales</taxon>
        <taxon>Flavobacteriaceae</taxon>
        <taxon>Flavobacterium</taxon>
    </lineage>
</organism>
<keyword evidence="2" id="KW-1185">Reference proteome</keyword>
<gene>
    <name evidence="1" type="ORF">Q361_10921</name>
</gene>
<dbReference type="OrthoDB" id="1451408at2"/>
<name>A0A2S4N845_9FLAO</name>
<evidence type="ECO:0000313" key="2">
    <source>
        <dbReference type="Proteomes" id="UP000237056"/>
    </source>
</evidence>
<dbReference type="EMBL" id="PQNY01000009">
    <property type="protein sequence ID" value="POS01563.1"/>
    <property type="molecule type" value="Genomic_DNA"/>
</dbReference>
<evidence type="ECO:0000313" key="1">
    <source>
        <dbReference type="EMBL" id="POS01563.1"/>
    </source>
</evidence>
<evidence type="ECO:0008006" key="3">
    <source>
        <dbReference type="Google" id="ProtNLM"/>
    </source>
</evidence>
<protein>
    <recommendedName>
        <fullName evidence="3">Tetratricopeptide repeat protein</fullName>
    </recommendedName>
</protein>
<dbReference type="AlphaFoldDB" id="A0A2S4N845"/>
<dbReference type="RefSeq" id="WP_146046992.1">
    <property type="nucleotide sequence ID" value="NZ_PQNY01000009.1"/>
</dbReference>
<dbReference type="Proteomes" id="UP000237056">
    <property type="component" value="Unassembled WGS sequence"/>
</dbReference>
<sequence>MIHLTMKKISLIALLLINTLFFAQNKLGYWDNVRITNETISLRAGEKKYIKTAPFPEGTTEVVFRITLLDDNQKISSSLVSLLKAIPDPSGISQGSAGAVFLVSTIAGDDTCKFGVFTTETDAKNFVKTGNFTNACYTQDKPVNKDAKLLSSQSNCKIDSVSQLYFAFESNNWVMSEKVLLEVVPWVDNKLSSGWTNTRKNELIEVLKKVDFYNSLQKKEEFVYQSLQSITKQYTYAEYSKLLDVEKKVILQNVFDSSLQTTGEVDKYYTIIRSKANALFNKGKIDEAIALIQNDIFTKKRNKAIDYYTLAKYFIIQKKFDKVATLLEPVQDSKEVEIQLALAHFYMFTNKINEAKEIHKAFKTFSFVDTTWAIQTQKDLQLFEKCGLPSDNFKKICNIF</sequence>
<comment type="caution">
    <text evidence="1">The sequence shown here is derived from an EMBL/GenBank/DDBJ whole genome shotgun (WGS) entry which is preliminary data.</text>
</comment>
<proteinExistence type="predicted"/>
<dbReference type="Gene3D" id="1.25.40.10">
    <property type="entry name" value="Tetratricopeptide repeat domain"/>
    <property type="match status" value="1"/>
</dbReference>
<dbReference type="SUPFAM" id="SSF48452">
    <property type="entry name" value="TPR-like"/>
    <property type="match status" value="1"/>
</dbReference>
<dbReference type="InterPro" id="IPR011990">
    <property type="entry name" value="TPR-like_helical_dom_sf"/>
</dbReference>
<accession>A0A2S4N845</accession>
<reference evidence="1 2" key="1">
    <citation type="submission" date="2018-01" db="EMBL/GenBank/DDBJ databases">
        <title>Genomic Encyclopedia of Type Strains, Phase I: the one thousand microbial genomes (KMG-I) project.</title>
        <authorList>
            <person name="Goeker M."/>
        </authorList>
    </citation>
    <scope>NUCLEOTIDE SEQUENCE [LARGE SCALE GENOMIC DNA]</scope>
    <source>
        <strain evidence="1 2">DSM 17960</strain>
    </source>
</reference>